<evidence type="ECO:0000256" key="2">
    <source>
        <dbReference type="SAM" id="Phobius"/>
    </source>
</evidence>
<feature type="region of interest" description="Disordered" evidence="1">
    <location>
        <begin position="57"/>
        <end position="76"/>
    </location>
</feature>
<dbReference type="RefSeq" id="WP_186746491.1">
    <property type="nucleotide sequence ID" value="NZ_CP060394.1"/>
</dbReference>
<keyword evidence="2" id="KW-0472">Membrane</keyword>
<sequence length="76" mass="8272">MQIDMAESLESIDSKQNNGSKEPRPSRLKTGLLVIGSALLGGIAVALWNRRSLADIRNQPEDSAPKLPLPEDDAIY</sequence>
<accession>A0A7G8BPA0</accession>
<feature type="region of interest" description="Disordered" evidence="1">
    <location>
        <begin position="1"/>
        <end position="27"/>
    </location>
</feature>
<keyword evidence="2" id="KW-0812">Transmembrane</keyword>
<evidence type="ECO:0000256" key="1">
    <source>
        <dbReference type="SAM" id="MobiDB-lite"/>
    </source>
</evidence>
<gene>
    <name evidence="3" type="ORF">H7849_11005</name>
</gene>
<dbReference type="AlphaFoldDB" id="A0A7G8BPA0"/>
<organism evidence="3 4">
    <name type="scientific">Alloacidobacterium dinghuense</name>
    <dbReference type="NCBI Taxonomy" id="2763107"/>
    <lineage>
        <taxon>Bacteria</taxon>
        <taxon>Pseudomonadati</taxon>
        <taxon>Acidobacteriota</taxon>
        <taxon>Terriglobia</taxon>
        <taxon>Terriglobales</taxon>
        <taxon>Acidobacteriaceae</taxon>
        <taxon>Alloacidobacterium</taxon>
    </lineage>
</organism>
<evidence type="ECO:0000313" key="4">
    <source>
        <dbReference type="Proteomes" id="UP000515312"/>
    </source>
</evidence>
<dbReference type="EMBL" id="CP060394">
    <property type="protein sequence ID" value="QNI34370.1"/>
    <property type="molecule type" value="Genomic_DNA"/>
</dbReference>
<keyword evidence="4" id="KW-1185">Reference proteome</keyword>
<protein>
    <submittedName>
        <fullName evidence="3">Uncharacterized protein</fullName>
    </submittedName>
</protein>
<dbReference type="KEGG" id="adin:H7849_11005"/>
<reference evidence="3 4" key="1">
    <citation type="submission" date="2020-08" db="EMBL/GenBank/DDBJ databases">
        <title>Edaphobacter telluris sp. nov. and Acidobacterium dinghuensis sp. nov., two acidobacteria isolated from forest soil.</title>
        <authorList>
            <person name="Fu J."/>
            <person name="Qiu L."/>
        </authorList>
    </citation>
    <scope>NUCLEOTIDE SEQUENCE [LARGE SCALE GENOMIC DNA]</scope>
    <source>
        <strain evidence="3">4Y35</strain>
    </source>
</reference>
<proteinExistence type="predicted"/>
<dbReference type="Proteomes" id="UP000515312">
    <property type="component" value="Chromosome"/>
</dbReference>
<keyword evidence="2" id="KW-1133">Transmembrane helix</keyword>
<evidence type="ECO:0000313" key="3">
    <source>
        <dbReference type="EMBL" id="QNI34370.1"/>
    </source>
</evidence>
<feature type="transmembrane region" description="Helical" evidence="2">
    <location>
        <begin position="30"/>
        <end position="48"/>
    </location>
</feature>
<name>A0A7G8BPA0_9BACT</name>